<proteinExistence type="predicted"/>
<dbReference type="EMBL" id="JBJXBP010000008">
    <property type="protein sequence ID" value="KAL3813480.1"/>
    <property type="molecule type" value="Genomic_DNA"/>
</dbReference>
<evidence type="ECO:0000313" key="2">
    <source>
        <dbReference type="Proteomes" id="UP001634393"/>
    </source>
</evidence>
<gene>
    <name evidence="1" type="ORF">ACJIZ3_014748</name>
</gene>
<comment type="caution">
    <text evidence="1">The sequence shown here is derived from an EMBL/GenBank/DDBJ whole genome shotgun (WGS) entry which is preliminary data.</text>
</comment>
<dbReference type="Proteomes" id="UP001634393">
    <property type="component" value="Unassembled WGS sequence"/>
</dbReference>
<organism evidence="1 2">
    <name type="scientific">Penstemon smallii</name>
    <dbReference type="NCBI Taxonomy" id="265156"/>
    <lineage>
        <taxon>Eukaryota</taxon>
        <taxon>Viridiplantae</taxon>
        <taxon>Streptophyta</taxon>
        <taxon>Embryophyta</taxon>
        <taxon>Tracheophyta</taxon>
        <taxon>Spermatophyta</taxon>
        <taxon>Magnoliopsida</taxon>
        <taxon>eudicotyledons</taxon>
        <taxon>Gunneridae</taxon>
        <taxon>Pentapetalae</taxon>
        <taxon>asterids</taxon>
        <taxon>lamiids</taxon>
        <taxon>Lamiales</taxon>
        <taxon>Plantaginaceae</taxon>
        <taxon>Cheloneae</taxon>
        <taxon>Penstemon</taxon>
    </lineage>
</organism>
<name>A0ABD3RUJ3_9LAMI</name>
<sequence>MTLVLALPLQEATIVSNDNSSPSNILHTDVIVVSNQRDEIFMSELRNVVIYVDHRITANHLGSKISTAKIILTPRARAVSEALKLLSRMKGPASTAENFLTWTQMEVIREPGRRDSCSFVRNRIIRDQLMDET</sequence>
<accession>A0ABD3RUJ3</accession>
<keyword evidence="2" id="KW-1185">Reference proteome</keyword>
<dbReference type="AlphaFoldDB" id="A0ABD3RUJ3"/>
<protein>
    <submittedName>
        <fullName evidence="1">Uncharacterized protein</fullName>
    </submittedName>
</protein>
<reference evidence="1 2" key="1">
    <citation type="submission" date="2024-12" db="EMBL/GenBank/DDBJ databases">
        <title>The unique morphological basis and parallel evolutionary history of personate flowers in Penstemon.</title>
        <authorList>
            <person name="Depatie T.H."/>
            <person name="Wessinger C.A."/>
        </authorList>
    </citation>
    <scope>NUCLEOTIDE SEQUENCE [LARGE SCALE GENOMIC DNA]</scope>
    <source>
        <strain evidence="1">WTNN_2</strain>
        <tissue evidence="1">Leaf</tissue>
    </source>
</reference>
<evidence type="ECO:0000313" key="1">
    <source>
        <dbReference type="EMBL" id="KAL3813480.1"/>
    </source>
</evidence>